<comment type="caution">
    <text evidence="1">The sequence shown here is derived from an EMBL/GenBank/DDBJ whole genome shotgun (WGS) entry which is preliminary data.</text>
</comment>
<dbReference type="RefSeq" id="WP_377357096.1">
    <property type="nucleotide sequence ID" value="NZ_JBHTCM010000006.1"/>
</dbReference>
<dbReference type="Proteomes" id="UP001596456">
    <property type="component" value="Unassembled WGS sequence"/>
</dbReference>
<accession>A0ABW2KTP4</accession>
<organism evidence="1 2">
    <name type="scientific">Rhodocista pekingensis</name>
    <dbReference type="NCBI Taxonomy" id="201185"/>
    <lineage>
        <taxon>Bacteria</taxon>
        <taxon>Pseudomonadati</taxon>
        <taxon>Pseudomonadota</taxon>
        <taxon>Alphaproteobacteria</taxon>
        <taxon>Rhodospirillales</taxon>
        <taxon>Azospirillaceae</taxon>
        <taxon>Rhodocista</taxon>
    </lineage>
</organism>
<evidence type="ECO:0008006" key="3">
    <source>
        <dbReference type="Google" id="ProtNLM"/>
    </source>
</evidence>
<evidence type="ECO:0000313" key="1">
    <source>
        <dbReference type="EMBL" id="MFC7332593.1"/>
    </source>
</evidence>
<sequence length="97" mass="10660">MSPIDIAADAWAKAVGKLRQAAPIRHDKVIQAFGRLATDRGDEALIHCARSLRLVLRRREVADYEGSTPGADEARDTLETARRFLSVCAGRYGFPPP</sequence>
<evidence type="ECO:0000313" key="2">
    <source>
        <dbReference type="Proteomes" id="UP001596456"/>
    </source>
</evidence>
<protein>
    <recommendedName>
        <fullName evidence="3">HEPN domain-containing protein</fullName>
    </recommendedName>
</protein>
<proteinExistence type="predicted"/>
<keyword evidence="2" id="KW-1185">Reference proteome</keyword>
<dbReference type="Gene3D" id="1.20.120.330">
    <property type="entry name" value="Nucleotidyltransferases domain 2"/>
    <property type="match status" value="1"/>
</dbReference>
<reference evidence="2" key="1">
    <citation type="journal article" date="2019" name="Int. J. Syst. Evol. Microbiol.">
        <title>The Global Catalogue of Microorganisms (GCM) 10K type strain sequencing project: providing services to taxonomists for standard genome sequencing and annotation.</title>
        <authorList>
            <consortium name="The Broad Institute Genomics Platform"/>
            <consortium name="The Broad Institute Genome Sequencing Center for Infectious Disease"/>
            <person name="Wu L."/>
            <person name="Ma J."/>
        </authorList>
    </citation>
    <scope>NUCLEOTIDE SEQUENCE [LARGE SCALE GENOMIC DNA]</scope>
    <source>
        <strain evidence="2">CGMCC 1.16275</strain>
    </source>
</reference>
<dbReference type="EMBL" id="JBHTCM010000006">
    <property type="protein sequence ID" value="MFC7332593.1"/>
    <property type="molecule type" value="Genomic_DNA"/>
</dbReference>
<gene>
    <name evidence="1" type="ORF">ACFQPS_05410</name>
</gene>
<name>A0ABW2KTP4_9PROT</name>